<dbReference type="PROSITE" id="PS51318">
    <property type="entry name" value="TAT"/>
    <property type="match status" value="1"/>
</dbReference>
<feature type="compositionally biased region" description="Basic and acidic residues" evidence="1">
    <location>
        <begin position="33"/>
        <end position="42"/>
    </location>
</feature>
<comment type="caution">
    <text evidence="3">The sequence shown here is derived from an EMBL/GenBank/DDBJ whole genome shotgun (WGS) entry which is preliminary data.</text>
</comment>
<organism evidence="3 4">
    <name type="scientific">Streptomyces palmae</name>
    <dbReference type="NCBI Taxonomy" id="1701085"/>
    <lineage>
        <taxon>Bacteria</taxon>
        <taxon>Bacillati</taxon>
        <taxon>Actinomycetota</taxon>
        <taxon>Actinomycetes</taxon>
        <taxon>Kitasatosporales</taxon>
        <taxon>Streptomycetaceae</taxon>
        <taxon>Streptomyces</taxon>
    </lineage>
</organism>
<evidence type="ECO:0000313" key="3">
    <source>
        <dbReference type="EMBL" id="TGA90502.1"/>
    </source>
</evidence>
<evidence type="ECO:0000256" key="2">
    <source>
        <dbReference type="SAM" id="SignalP"/>
    </source>
</evidence>
<dbReference type="InterPro" id="IPR006311">
    <property type="entry name" value="TAT_signal"/>
</dbReference>
<dbReference type="InterPro" id="IPR019546">
    <property type="entry name" value="TAT_signal_bac_arc"/>
</dbReference>
<reference evidence="3 4" key="1">
    <citation type="submission" date="2019-03" db="EMBL/GenBank/DDBJ databases">
        <authorList>
            <person name="Gonzalez-Pimentel J.L."/>
        </authorList>
    </citation>
    <scope>NUCLEOTIDE SEQUENCE [LARGE SCALE GENOMIC DNA]</scope>
    <source>
        <strain evidence="3 4">JCM 31289</strain>
    </source>
</reference>
<accession>A0A4Z0G3S5</accession>
<feature type="region of interest" description="Disordered" evidence="1">
    <location>
        <begin position="25"/>
        <end position="54"/>
    </location>
</feature>
<gene>
    <name evidence="3" type="ORF">E4099_28695</name>
</gene>
<dbReference type="OrthoDB" id="4336337at2"/>
<evidence type="ECO:0000256" key="1">
    <source>
        <dbReference type="SAM" id="MobiDB-lite"/>
    </source>
</evidence>
<evidence type="ECO:0000313" key="4">
    <source>
        <dbReference type="Proteomes" id="UP000297948"/>
    </source>
</evidence>
<dbReference type="NCBIfam" id="TIGR01409">
    <property type="entry name" value="TAT_signal_seq"/>
    <property type="match status" value="1"/>
</dbReference>
<feature type="chain" id="PRO_5021243727" evidence="2">
    <location>
        <begin position="31"/>
        <end position="130"/>
    </location>
</feature>
<keyword evidence="2" id="KW-0732">Signal</keyword>
<sequence>MSGISRRSLLGYSGTAAAGAVLTSAGSAQADEGAEHAEDKKAGGTGSGESVATAAGNTFPMNTVFRARASLPNGVDGELGITFSVEMMDTPAGHEVPPIEIANALSKIVESHGWQPITFYGTPAPVPLTS</sequence>
<feature type="signal peptide" evidence="2">
    <location>
        <begin position="1"/>
        <end position="30"/>
    </location>
</feature>
<dbReference type="EMBL" id="SRID01000441">
    <property type="protein sequence ID" value="TGA90502.1"/>
    <property type="molecule type" value="Genomic_DNA"/>
</dbReference>
<dbReference type="AlphaFoldDB" id="A0A4Z0G3S5"/>
<proteinExistence type="predicted"/>
<dbReference type="Proteomes" id="UP000297948">
    <property type="component" value="Unassembled WGS sequence"/>
</dbReference>
<name>A0A4Z0G3S5_9ACTN</name>
<protein>
    <submittedName>
        <fullName evidence="3">Twin-arginine translocation signal domain-containing protein</fullName>
    </submittedName>
</protein>
<keyword evidence="4" id="KW-1185">Reference proteome</keyword>